<dbReference type="InterPro" id="IPR051501">
    <property type="entry name" value="eIF2B_alpha/beta/delta"/>
</dbReference>
<evidence type="ECO:0000256" key="3">
    <source>
        <dbReference type="ARBA" id="ARBA00022490"/>
    </source>
</evidence>
<evidence type="ECO:0000256" key="6">
    <source>
        <dbReference type="ARBA" id="ARBA00044208"/>
    </source>
</evidence>
<evidence type="ECO:0000256" key="7">
    <source>
        <dbReference type="ARBA" id="ARBA00044236"/>
    </source>
</evidence>
<reference evidence="11 12" key="1">
    <citation type="journal article" date="2018" name="BMC Genomics">
        <title>The genome of Naegleria lovaniensis, the basis for a comparative approach to unravel pathogenicity factors of the human pathogenic amoeba N. fowleri.</title>
        <authorList>
            <person name="Liechti N."/>
            <person name="Schurch N."/>
            <person name="Bruggmann R."/>
            <person name="Wittwer M."/>
        </authorList>
    </citation>
    <scope>NUCLEOTIDE SEQUENCE [LARGE SCALE GENOMIC DNA]</scope>
    <source>
        <strain evidence="11 12">ATCC 30569</strain>
    </source>
</reference>
<dbReference type="InterPro" id="IPR037171">
    <property type="entry name" value="NagB/RpiA_transferase-like"/>
</dbReference>
<feature type="region of interest" description="Disordered" evidence="10">
    <location>
        <begin position="7"/>
        <end position="30"/>
    </location>
</feature>
<dbReference type="InterPro" id="IPR000649">
    <property type="entry name" value="IF-2B-related"/>
</dbReference>
<dbReference type="Pfam" id="PF01008">
    <property type="entry name" value="IF-2B"/>
    <property type="match status" value="1"/>
</dbReference>
<comment type="caution">
    <text evidence="11">The sequence shown here is derived from an EMBL/GenBank/DDBJ whole genome shotgun (WGS) entry which is preliminary data.</text>
</comment>
<dbReference type="GO" id="GO:0005085">
    <property type="term" value="F:guanyl-nucleotide exchange factor activity"/>
    <property type="evidence" value="ECO:0007669"/>
    <property type="project" value="TreeGrafter"/>
</dbReference>
<dbReference type="GO" id="GO:0003743">
    <property type="term" value="F:translation initiation factor activity"/>
    <property type="evidence" value="ECO:0007669"/>
    <property type="project" value="UniProtKB-KW"/>
</dbReference>
<dbReference type="InterPro" id="IPR042528">
    <property type="entry name" value="elF-2B_alpha_N"/>
</dbReference>
<comment type="subcellular location">
    <subcellularLocation>
        <location evidence="1">Cytoplasm</location>
        <location evidence="1">Cytosol</location>
    </subcellularLocation>
</comment>
<proteinExistence type="inferred from homology"/>
<dbReference type="Gene3D" id="3.40.50.10470">
    <property type="entry name" value="Translation initiation factor eif-2b, domain 2"/>
    <property type="match status" value="1"/>
</dbReference>
<sequence>MSMLVTLGLTPTAASSTPSSSGTSSGSGLISSSTNTMVALSSSMIPRSIARPLVSSSVVQFHPKSSSTTTVLPLGSKSKVPNSAIINSNNKSSSSSSGTLSRRNKPSSHQNSTNSQKQFSKPINSTATTTLKSNHPTSTYEFLQCNSKRLKYLGYKLHVFLLSSIRWSVMILSGCMAGNMISTFLPLFFILCLCFLNQSEQNNKIIGQQQKNEPSSRNISTSNIVRSSASGVHIDDHSPVTHSPAGASPFPQSFPPCVDIRSKFHEMLKNNTTDLAVVGISLLTSVIEHSKASTMLEITHELNNATQEILRVARNDLKEFPHFFSSSITLRSACDIYQRFVTRQFLEIQDFGACKKRLTERGKYIQSLSAQSKESISELFRPFFCRDNMQIMLVGGYSEMIITILAYVTTHVNHQSAFRFKSVLVPEGRPDGSGYRIAKALSAYNIPITIITDASIAYHMSSSDLDFVLSGAEGVVESGGIINKIGTYQAAILAKEHKKPFYVAAESFKFVRQYPVNQQDLIEKMENGSIYYINQPEYKMIPALGFSDMTQEEVQNTLLCEESVQISNPISDFTPPKYITMLFTDLGILTPSGVSDELIKLYS</sequence>
<organism evidence="11 12">
    <name type="scientific">Naegleria lovaniensis</name>
    <name type="common">Amoeba</name>
    <dbReference type="NCBI Taxonomy" id="51637"/>
    <lineage>
        <taxon>Eukaryota</taxon>
        <taxon>Discoba</taxon>
        <taxon>Heterolobosea</taxon>
        <taxon>Tetramitia</taxon>
        <taxon>Eutetramitia</taxon>
        <taxon>Vahlkampfiidae</taxon>
        <taxon>Naegleria</taxon>
    </lineage>
</organism>
<evidence type="ECO:0000256" key="9">
    <source>
        <dbReference type="RuleBase" id="RU003814"/>
    </source>
</evidence>
<keyword evidence="4" id="KW-0396">Initiation factor</keyword>
<evidence type="ECO:0000313" key="12">
    <source>
        <dbReference type="Proteomes" id="UP000816034"/>
    </source>
</evidence>
<dbReference type="AlphaFoldDB" id="A0AA88KGL2"/>
<dbReference type="RefSeq" id="XP_044544165.1">
    <property type="nucleotide sequence ID" value="XM_044685901.1"/>
</dbReference>
<keyword evidence="3" id="KW-0963">Cytoplasm</keyword>
<evidence type="ECO:0000256" key="10">
    <source>
        <dbReference type="SAM" id="MobiDB-lite"/>
    </source>
</evidence>
<dbReference type="Proteomes" id="UP000816034">
    <property type="component" value="Unassembled WGS sequence"/>
</dbReference>
<keyword evidence="5" id="KW-0648">Protein biosynthesis</keyword>
<dbReference type="EMBL" id="PYSW02000041">
    <property type="protein sequence ID" value="KAG2374991.1"/>
    <property type="molecule type" value="Genomic_DNA"/>
</dbReference>
<evidence type="ECO:0000256" key="5">
    <source>
        <dbReference type="ARBA" id="ARBA00022917"/>
    </source>
</evidence>
<evidence type="ECO:0000256" key="2">
    <source>
        <dbReference type="ARBA" id="ARBA00007251"/>
    </source>
</evidence>
<dbReference type="InterPro" id="IPR042529">
    <property type="entry name" value="IF_2B-like_C"/>
</dbReference>
<feature type="compositionally biased region" description="Low complexity" evidence="10">
    <location>
        <begin position="8"/>
        <end position="30"/>
    </location>
</feature>
<comment type="similarity">
    <text evidence="2 9">Belongs to the eIF-2B alpha/beta/delta subunits family.</text>
</comment>
<name>A0AA88KGL2_NAELO</name>
<gene>
    <name evidence="11" type="ORF">C9374_010365</name>
</gene>
<feature type="compositionally biased region" description="Polar residues" evidence="10">
    <location>
        <begin position="107"/>
        <end position="132"/>
    </location>
</feature>
<dbReference type="GO" id="GO:0005829">
    <property type="term" value="C:cytosol"/>
    <property type="evidence" value="ECO:0007669"/>
    <property type="project" value="UniProtKB-SubCell"/>
</dbReference>
<evidence type="ECO:0000256" key="8">
    <source>
        <dbReference type="ARBA" id="ARBA00046432"/>
    </source>
</evidence>
<evidence type="ECO:0000256" key="1">
    <source>
        <dbReference type="ARBA" id="ARBA00004514"/>
    </source>
</evidence>
<feature type="region of interest" description="Disordered" evidence="10">
    <location>
        <begin position="82"/>
        <end position="132"/>
    </location>
</feature>
<comment type="subunit">
    <text evidence="8">Component of the translation initiation factor 2B (eIF2B) complex which is a heterodecamer of two sets of five different subunits: alpha, beta, gamma, delta and epsilon. Subunits alpha, beta and delta comprise a regulatory subcomplex and subunits epsilon and gamma comprise a catalytic subcomplex. Within the complex, the hexameric regulatory complex resides at the center, with the two heterodimeric catalytic subcomplexes bound on opposite sides.</text>
</comment>
<dbReference type="PANTHER" id="PTHR45860">
    <property type="entry name" value="TRANSLATION INITIATION FACTOR EIF-2B SUBUNIT ALPHA"/>
    <property type="match status" value="1"/>
</dbReference>
<feature type="compositionally biased region" description="Low complexity" evidence="10">
    <location>
        <begin position="82"/>
        <end position="97"/>
    </location>
</feature>
<dbReference type="Gene3D" id="1.20.120.1070">
    <property type="entry name" value="Translation initiation factor eIF-2B, N-terminal domain"/>
    <property type="match status" value="1"/>
</dbReference>
<dbReference type="GeneID" id="68102819"/>
<accession>A0AA88KGL2</accession>
<keyword evidence="12" id="KW-1185">Reference proteome</keyword>
<dbReference type="GO" id="GO:0005851">
    <property type="term" value="C:eukaryotic translation initiation factor 2B complex"/>
    <property type="evidence" value="ECO:0007669"/>
    <property type="project" value="TreeGrafter"/>
</dbReference>
<dbReference type="SUPFAM" id="SSF100950">
    <property type="entry name" value="NagB/RpiA/CoA transferase-like"/>
    <property type="match status" value="1"/>
</dbReference>
<protein>
    <recommendedName>
        <fullName evidence="6">Translation initiation factor eIF2B subunit alpha</fullName>
    </recommendedName>
    <alternativeName>
        <fullName evidence="7">eIF2B GDP-GTP exchange factor subunit alpha</fullName>
    </alternativeName>
</protein>
<evidence type="ECO:0000313" key="11">
    <source>
        <dbReference type="EMBL" id="KAG2374991.1"/>
    </source>
</evidence>
<evidence type="ECO:0000256" key="4">
    <source>
        <dbReference type="ARBA" id="ARBA00022540"/>
    </source>
</evidence>
<dbReference type="PANTHER" id="PTHR45860:SF1">
    <property type="entry name" value="TRANSLATION INITIATION FACTOR EIF-2B SUBUNIT ALPHA"/>
    <property type="match status" value="1"/>
</dbReference>